<reference evidence="3" key="1">
    <citation type="submission" date="2023-07" db="EMBL/GenBank/DDBJ databases">
        <title>Defluviimonas sediminis sp. nov., isolated from mangrove sediment.</title>
        <authorList>
            <person name="Liu L."/>
            <person name="Li J."/>
            <person name="Huang Y."/>
            <person name="Pan J."/>
            <person name="Li M."/>
        </authorList>
    </citation>
    <scope>NUCLEOTIDE SEQUENCE [LARGE SCALE GENOMIC DNA]</scope>
    <source>
        <strain evidence="3">FT324</strain>
    </source>
</reference>
<organism evidence="2 3">
    <name type="scientific">Albidovulum sediminis</name>
    <dbReference type="NCBI Taxonomy" id="3066345"/>
    <lineage>
        <taxon>Bacteria</taxon>
        <taxon>Pseudomonadati</taxon>
        <taxon>Pseudomonadota</taxon>
        <taxon>Alphaproteobacteria</taxon>
        <taxon>Rhodobacterales</taxon>
        <taxon>Paracoccaceae</taxon>
        <taxon>Albidovulum</taxon>
    </lineage>
</organism>
<evidence type="ECO:0000313" key="3">
    <source>
        <dbReference type="Proteomes" id="UP001205601"/>
    </source>
</evidence>
<dbReference type="Proteomes" id="UP001205601">
    <property type="component" value="Unassembled WGS sequence"/>
</dbReference>
<proteinExistence type="predicted"/>
<evidence type="ECO:0000259" key="1">
    <source>
        <dbReference type="Pfam" id="PF20172"/>
    </source>
</evidence>
<dbReference type="Pfam" id="PF20172">
    <property type="entry name" value="DUF6538"/>
    <property type="match status" value="1"/>
</dbReference>
<accession>A0ABT2NNV4</accession>
<protein>
    <recommendedName>
        <fullName evidence="1">DUF6538 domain-containing protein</fullName>
    </recommendedName>
</protein>
<name>A0ABT2NNV4_9RHOB</name>
<dbReference type="InterPro" id="IPR046668">
    <property type="entry name" value="DUF6538"/>
</dbReference>
<comment type="caution">
    <text evidence="2">The sequence shown here is derived from an EMBL/GenBank/DDBJ whole genome shotgun (WGS) entry which is preliminary data.</text>
</comment>
<dbReference type="EMBL" id="JAOCQF010000002">
    <property type="protein sequence ID" value="MCT8330617.1"/>
    <property type="molecule type" value="Genomic_DNA"/>
</dbReference>
<evidence type="ECO:0000313" key="2">
    <source>
        <dbReference type="EMBL" id="MCT8330617.1"/>
    </source>
</evidence>
<sequence length="128" mass="14888">MERLTKMPGHTRLYRRGAVYYHRAAVPQDIVATYGKREETFSLKTRDHAEALRRVRVAAVEVDRKLDEHRLRLTRQQRPVLSELTPEQISTFKATYLHHLLSASHVTCLTLSAERRMVTRHTSSLPDV</sequence>
<gene>
    <name evidence="2" type="ORF">N5I32_13910</name>
</gene>
<keyword evidence="3" id="KW-1185">Reference proteome</keyword>
<feature type="domain" description="DUF6538" evidence="1">
    <location>
        <begin position="13"/>
        <end position="70"/>
    </location>
</feature>